<dbReference type="SMART" id="SM00116">
    <property type="entry name" value="CBS"/>
    <property type="match status" value="2"/>
</dbReference>
<sequence>MNGSPALVNDVMTHRVVALRAGAAFKDIVRVMHEWRVSALPVLDDAGHVVGVVSEADLLPGAEYGDGDIGRYGQVRHPTEAREAGAVTAAELMTAPAVTVAPDATLAHAARLMARTRVKRLPVVGRDGLLRGVVSRSDLLKVFLRHDEDIAEEVRREVVVRLFGPYTADIRVEVRDGVVTLAGRVCETALIPLAARLARAVPGVVDVHCALSGLPRRPDLEPRLPASGADAARPTSSSRRRRSAAGPVTTSPPTP</sequence>
<evidence type="ECO:0000256" key="1">
    <source>
        <dbReference type="ARBA" id="ARBA00023122"/>
    </source>
</evidence>
<feature type="domain" description="CBS" evidence="5">
    <location>
        <begin position="12"/>
        <end position="69"/>
    </location>
</feature>
<dbReference type="Gene3D" id="3.30.1340.30">
    <property type="match status" value="1"/>
</dbReference>
<evidence type="ECO:0000259" key="5">
    <source>
        <dbReference type="PROSITE" id="PS51371"/>
    </source>
</evidence>
<dbReference type="InterPro" id="IPR007055">
    <property type="entry name" value="BON_dom"/>
</dbReference>
<comment type="caution">
    <text evidence="6">The sequence shown here is derived from an EMBL/GenBank/DDBJ whole genome shotgun (WGS) entry which is preliminary data.</text>
</comment>
<dbReference type="PROSITE" id="PS51371">
    <property type="entry name" value="CBS"/>
    <property type="match status" value="2"/>
</dbReference>
<organism evidence="6 7">
    <name type="scientific">Streptomyces roseochromogenus subsp. oscitans DS 12.976</name>
    <dbReference type="NCBI Taxonomy" id="1352936"/>
    <lineage>
        <taxon>Bacteria</taxon>
        <taxon>Bacillati</taxon>
        <taxon>Actinomycetota</taxon>
        <taxon>Actinomycetes</taxon>
        <taxon>Kitasatosporales</taxon>
        <taxon>Streptomycetaceae</taxon>
        <taxon>Streptomyces</taxon>
    </lineage>
</organism>
<dbReference type="OrthoDB" id="2111978at2"/>
<dbReference type="InterPro" id="IPR017080">
    <property type="entry name" value="UCP036990_CBS_BON"/>
</dbReference>
<feature type="compositionally biased region" description="Low complexity" evidence="3">
    <location>
        <begin position="223"/>
        <end position="237"/>
    </location>
</feature>
<evidence type="ECO:0000256" key="3">
    <source>
        <dbReference type="SAM" id="MobiDB-lite"/>
    </source>
</evidence>
<dbReference type="Proteomes" id="UP000017984">
    <property type="component" value="Chromosome"/>
</dbReference>
<dbReference type="PANTHER" id="PTHR43080">
    <property type="entry name" value="CBS DOMAIN-CONTAINING PROTEIN CBSX3, MITOCHONDRIAL"/>
    <property type="match status" value="1"/>
</dbReference>
<keyword evidence="1 2" id="KW-0129">CBS domain</keyword>
<dbReference type="InterPro" id="IPR051257">
    <property type="entry name" value="Diverse_CBS-Domain"/>
</dbReference>
<dbReference type="InterPro" id="IPR046342">
    <property type="entry name" value="CBS_dom_sf"/>
</dbReference>
<feature type="domain" description="BON" evidence="4">
    <location>
        <begin position="146"/>
        <end position="215"/>
    </location>
</feature>
<keyword evidence="7" id="KW-1185">Reference proteome</keyword>
<reference evidence="6 7" key="1">
    <citation type="journal article" date="2014" name="Genome Announc.">
        <title>Draft Genome Sequence of Streptomyces roseochromogenes subsp. oscitans DS 12.976, Producer of the Aminocoumarin Antibiotic Clorobiocin.</title>
        <authorList>
            <person name="Ruckert C."/>
            <person name="Kalinowski J."/>
            <person name="Heide L."/>
            <person name="Apel A.K."/>
        </authorList>
    </citation>
    <scope>NUCLEOTIDE SEQUENCE [LARGE SCALE GENOMIC DNA]</scope>
    <source>
        <strain evidence="6 7">DS 12.976</strain>
    </source>
</reference>
<dbReference type="Gene3D" id="3.10.580.10">
    <property type="entry name" value="CBS-domain"/>
    <property type="match status" value="1"/>
</dbReference>
<name>V6JQ88_STRRC</name>
<dbReference type="STRING" id="1352936.M878_42910"/>
<dbReference type="Pfam" id="PF00571">
    <property type="entry name" value="CBS"/>
    <property type="match status" value="2"/>
</dbReference>
<dbReference type="PROSITE" id="PS50914">
    <property type="entry name" value="BON"/>
    <property type="match status" value="1"/>
</dbReference>
<dbReference type="PATRIC" id="fig|1352936.5.peg.8884"/>
<dbReference type="SUPFAM" id="SSF54631">
    <property type="entry name" value="CBS-domain pair"/>
    <property type="match status" value="1"/>
</dbReference>
<feature type="domain" description="CBS" evidence="5">
    <location>
        <begin position="93"/>
        <end position="150"/>
    </location>
</feature>
<dbReference type="EMBL" id="AWQX01000385">
    <property type="protein sequence ID" value="EST19019.1"/>
    <property type="molecule type" value="Genomic_DNA"/>
</dbReference>
<evidence type="ECO:0000313" key="6">
    <source>
        <dbReference type="EMBL" id="EST19019.1"/>
    </source>
</evidence>
<dbReference type="PIRSF" id="PIRSF036990">
    <property type="entry name" value="UCP036990_CBS_BON"/>
    <property type="match status" value="1"/>
</dbReference>
<dbReference type="InterPro" id="IPR000644">
    <property type="entry name" value="CBS_dom"/>
</dbReference>
<feature type="region of interest" description="Disordered" evidence="3">
    <location>
        <begin position="218"/>
        <end position="255"/>
    </location>
</feature>
<protein>
    <recommendedName>
        <fullName evidence="8">CBS domain-containing protein</fullName>
    </recommendedName>
</protein>
<evidence type="ECO:0008006" key="8">
    <source>
        <dbReference type="Google" id="ProtNLM"/>
    </source>
</evidence>
<evidence type="ECO:0000313" key="7">
    <source>
        <dbReference type="Proteomes" id="UP000017984"/>
    </source>
</evidence>
<proteinExistence type="predicted"/>
<evidence type="ECO:0000256" key="2">
    <source>
        <dbReference type="PROSITE-ProRule" id="PRU00703"/>
    </source>
</evidence>
<dbReference type="RefSeq" id="WP_023553396.1">
    <property type="nucleotide sequence ID" value="NZ_CM002285.1"/>
</dbReference>
<gene>
    <name evidence="6" type="ORF">M878_42910</name>
</gene>
<dbReference type="AlphaFoldDB" id="V6JQ88"/>
<dbReference type="HOGENOM" id="CLU_040681_1_1_11"/>
<dbReference type="CDD" id="cd04586">
    <property type="entry name" value="CBS_pair_BON_assoc"/>
    <property type="match status" value="1"/>
</dbReference>
<accession>V6JQ88</accession>
<dbReference type="PANTHER" id="PTHR43080:SF29">
    <property type="entry name" value="OS02G0818000 PROTEIN"/>
    <property type="match status" value="1"/>
</dbReference>
<dbReference type="Pfam" id="PF04972">
    <property type="entry name" value="BON"/>
    <property type="match status" value="1"/>
</dbReference>
<evidence type="ECO:0000259" key="4">
    <source>
        <dbReference type="PROSITE" id="PS50914"/>
    </source>
</evidence>